<gene>
    <name evidence="4" type="ORF">ADIARSV_0040</name>
</gene>
<evidence type="ECO:0000256" key="2">
    <source>
        <dbReference type="ARBA" id="ARBA00023239"/>
    </source>
</evidence>
<dbReference type="PATRIC" id="fig|1150600.3.peg.39"/>
<dbReference type="GO" id="GO:0036088">
    <property type="term" value="P:D-serine catabolic process"/>
    <property type="evidence" value="ECO:0007669"/>
    <property type="project" value="TreeGrafter"/>
</dbReference>
<accession>R9GY90</accession>
<comment type="caution">
    <text evidence="4">The sequence shown here is derived from an EMBL/GenBank/DDBJ whole genome shotgun (WGS) entry which is preliminary data.</text>
</comment>
<dbReference type="SMART" id="SM01119">
    <property type="entry name" value="D-ser_dehydrat"/>
    <property type="match status" value="1"/>
</dbReference>
<dbReference type="STRING" id="1150600.ADIARSV_0040"/>
<dbReference type="PANTHER" id="PTHR28004:SF2">
    <property type="entry name" value="D-SERINE DEHYDRATASE"/>
    <property type="match status" value="1"/>
</dbReference>
<evidence type="ECO:0000259" key="3">
    <source>
        <dbReference type="SMART" id="SM01119"/>
    </source>
</evidence>
<dbReference type="eggNOG" id="COG3616">
    <property type="taxonomic scope" value="Bacteria"/>
</dbReference>
<name>R9GY90_9SPHI</name>
<dbReference type="GO" id="GO:0008721">
    <property type="term" value="F:D-serine ammonia-lyase activity"/>
    <property type="evidence" value="ECO:0007669"/>
    <property type="project" value="TreeGrafter"/>
</dbReference>
<dbReference type="InterPro" id="IPR051466">
    <property type="entry name" value="D-amino_acid_metab_enzyme"/>
</dbReference>
<dbReference type="AlphaFoldDB" id="R9GY90"/>
<dbReference type="InterPro" id="IPR026956">
    <property type="entry name" value="D-ser_dehydrat-like_dom"/>
</dbReference>
<dbReference type="SUPFAM" id="SSF51419">
    <property type="entry name" value="PLP-binding barrel"/>
    <property type="match status" value="1"/>
</dbReference>
<dbReference type="EMBL" id="AQPN01000001">
    <property type="protein sequence ID" value="EOR96777.1"/>
    <property type="molecule type" value="Genomic_DNA"/>
</dbReference>
<feature type="domain" description="D-serine dehydratase-like" evidence="3">
    <location>
        <begin position="262"/>
        <end position="351"/>
    </location>
</feature>
<keyword evidence="5" id="KW-1185">Reference proteome</keyword>
<dbReference type="Proteomes" id="UP000014174">
    <property type="component" value="Unassembled WGS sequence"/>
</dbReference>
<reference evidence="4 5" key="1">
    <citation type="journal article" date="2013" name="Genome Announc.">
        <title>Draft Genome Sequence of Arcticibacter svalbardensis Strain MN12-7T, a Member of the Family Sphingobacteriaceae Isolated from an Arctic Soil Sample.</title>
        <authorList>
            <person name="Shivaji S."/>
            <person name="Ara S."/>
            <person name="Prasad S."/>
            <person name="Manasa B.P."/>
            <person name="Begum Z."/>
            <person name="Singh A."/>
            <person name="Kumar Pinnaka A."/>
        </authorList>
    </citation>
    <scope>NUCLEOTIDE SEQUENCE [LARGE SCALE GENOMIC DNA]</scope>
    <source>
        <strain evidence="4 5">MN12-7</strain>
    </source>
</reference>
<comment type="similarity">
    <text evidence="1">Belongs to the DSD1 family.</text>
</comment>
<dbReference type="Pfam" id="PF01168">
    <property type="entry name" value="Ala_racemase_N"/>
    <property type="match status" value="1"/>
</dbReference>
<dbReference type="InterPro" id="IPR042208">
    <property type="entry name" value="D-ser_dehydrat-like_sf"/>
</dbReference>
<protein>
    <submittedName>
        <fullName evidence="4">Low-specificity D-threonine aldolase</fullName>
    </submittedName>
</protein>
<dbReference type="CDD" id="cd06821">
    <property type="entry name" value="PLPDE_III_D-TA"/>
    <property type="match status" value="1"/>
</dbReference>
<dbReference type="RefSeq" id="WP_016193297.1">
    <property type="nucleotide sequence ID" value="NZ_AQPN01000001.1"/>
</dbReference>
<dbReference type="Pfam" id="PF14031">
    <property type="entry name" value="D-ser_dehydrat"/>
    <property type="match status" value="1"/>
</dbReference>
<dbReference type="Gene3D" id="3.20.20.10">
    <property type="entry name" value="Alanine racemase"/>
    <property type="match status" value="1"/>
</dbReference>
<proteinExistence type="inferred from homology"/>
<evidence type="ECO:0000313" key="4">
    <source>
        <dbReference type="EMBL" id="EOR96777.1"/>
    </source>
</evidence>
<evidence type="ECO:0000313" key="5">
    <source>
        <dbReference type="Proteomes" id="UP000014174"/>
    </source>
</evidence>
<dbReference type="PANTHER" id="PTHR28004">
    <property type="entry name" value="ZGC:162816-RELATED"/>
    <property type="match status" value="1"/>
</dbReference>
<organism evidence="4 5">
    <name type="scientific">Arcticibacter svalbardensis MN12-7</name>
    <dbReference type="NCBI Taxonomy" id="1150600"/>
    <lineage>
        <taxon>Bacteria</taxon>
        <taxon>Pseudomonadati</taxon>
        <taxon>Bacteroidota</taxon>
        <taxon>Sphingobacteriia</taxon>
        <taxon>Sphingobacteriales</taxon>
        <taxon>Sphingobacteriaceae</taxon>
        <taxon>Arcticibacter</taxon>
    </lineage>
</organism>
<evidence type="ECO:0000256" key="1">
    <source>
        <dbReference type="ARBA" id="ARBA00005323"/>
    </source>
</evidence>
<dbReference type="OrthoDB" id="9788869at2"/>
<dbReference type="InterPro" id="IPR001608">
    <property type="entry name" value="Ala_racemase_N"/>
</dbReference>
<dbReference type="InterPro" id="IPR029066">
    <property type="entry name" value="PLP-binding_barrel"/>
</dbReference>
<sequence>MKRDDNWYHIKNVEEIDTPALIIYHERLIHNIDVLKGLVPATDLLRPHVKTHKSIDVTRLMIEHGINKFKCATIAEAEMLGMCKAKDVLMAYQPTKVKLERLIALIKTYPATLFSCLIDNMETCRMISSVADENAIIIPIFIDLNVGMNRTGVSPGDALGLFCQLQKMAGIKFMGLHAYDGHIKDKNLLDRIIHCENDFKPVEVLRRAIETLGFPYPLLVAGGSPTFAIHAINKNTECSPGTFVFWDKGYHDNIPEQHFLFAALVLTRVVSLPGHNKLCIDLGYKSISCENDLQNRVFFINAPELRPYSQSEEHMVIQSEDVHNYKVGDLLYALPIHICPTVALYDHALININGALKEKWGITSRGRKISI</sequence>
<keyword evidence="2" id="KW-0456">Lyase</keyword>
<dbReference type="Gene3D" id="2.40.37.20">
    <property type="entry name" value="D-serine dehydratase-like domain"/>
    <property type="match status" value="1"/>
</dbReference>